<dbReference type="Proteomes" id="UP000823674">
    <property type="component" value="Chromosome A02"/>
</dbReference>
<evidence type="ECO:0000256" key="1">
    <source>
        <dbReference type="ARBA" id="ARBA00007102"/>
    </source>
</evidence>
<keyword evidence="4" id="KW-0238">DNA-binding</keyword>
<accession>A0ABQ7NMZ0</accession>
<dbReference type="InterPro" id="IPR036838">
    <property type="entry name" value="Ribosomal_uS10_dom_sf"/>
</dbReference>
<evidence type="ECO:0000313" key="9">
    <source>
        <dbReference type="EMBL" id="KAG5412242.1"/>
    </source>
</evidence>
<feature type="domain" description="NAC" evidence="8">
    <location>
        <begin position="16"/>
        <end position="165"/>
    </location>
</feature>
<dbReference type="Pfam" id="PF00338">
    <property type="entry name" value="Ribosomal_S10"/>
    <property type="match status" value="1"/>
</dbReference>
<dbReference type="PANTHER" id="PTHR31744">
    <property type="entry name" value="PROTEIN CUP-SHAPED COTYLEDON 2-RELATED"/>
    <property type="match status" value="1"/>
</dbReference>
<dbReference type="InterPro" id="IPR036093">
    <property type="entry name" value="NAC_dom_sf"/>
</dbReference>
<protein>
    <recommendedName>
        <fullName evidence="8">NAC domain-containing protein</fullName>
    </recommendedName>
</protein>
<dbReference type="PANTHER" id="PTHR31744:SF230">
    <property type="entry name" value="NAC DOMAIN-CONTAINING PROTEIN"/>
    <property type="match status" value="1"/>
</dbReference>
<comment type="similarity">
    <text evidence="1">Belongs to the universal ribosomal protein uS10 family.</text>
</comment>
<dbReference type="PRINTS" id="PR00971">
    <property type="entry name" value="RIBOSOMALS10"/>
</dbReference>
<dbReference type="InterPro" id="IPR003441">
    <property type="entry name" value="NAC-dom"/>
</dbReference>
<dbReference type="SUPFAM" id="SSF101941">
    <property type="entry name" value="NAC domain"/>
    <property type="match status" value="2"/>
</dbReference>
<dbReference type="Gene3D" id="3.30.70.600">
    <property type="entry name" value="Ribosomal protein S10 domain"/>
    <property type="match status" value="1"/>
</dbReference>
<keyword evidence="3" id="KW-0805">Transcription regulation</keyword>
<evidence type="ECO:0000256" key="5">
    <source>
        <dbReference type="ARBA" id="ARBA00023163"/>
    </source>
</evidence>
<sequence length="392" mass="45774">MFRKKIQDQMESLTHIPPGYRFHPTDEELVDYYLKKKVAFPGMQVDVIKDVDLYKIEPWDIQELCGRGTGEEREWYFFSHKDKKYPTGTRTNRATGSGFWKATGRDKAIYSKQELVGMRKTLVFYKGRAPNGQKSDWIMHEYRLETDENGPPHEEGWVVCRAFKKKLTTMSYNNPRTMMGSSGQESNWFTHQMHVTNGSYYHLPDLESPRIASNNSFNECLFFSMFLLLLASKYKHLKIHPQTCVNPNMKKEVQSQKVDHVAMKPTKSGLEETFEQIQKIKITLSSKNAKNLEKVCADLVHGAKDDRLRTKGPVRMFTKEPYQHMDRFELRIHKRVIDLLALLMWSSKSLPSPLNLNQMKSFSHIPPGYRFHPTDDELVDYFLKKKVAFPGM</sequence>
<evidence type="ECO:0000256" key="7">
    <source>
        <dbReference type="ARBA" id="ARBA00023274"/>
    </source>
</evidence>
<reference evidence="9 10" key="1">
    <citation type="submission" date="2021-03" db="EMBL/GenBank/DDBJ databases">
        <authorList>
            <person name="King G.J."/>
            <person name="Bancroft I."/>
            <person name="Baten A."/>
            <person name="Bloomfield J."/>
            <person name="Borpatragohain P."/>
            <person name="He Z."/>
            <person name="Irish N."/>
            <person name="Irwin J."/>
            <person name="Liu K."/>
            <person name="Mauleon R.P."/>
            <person name="Moore J."/>
            <person name="Morris R."/>
            <person name="Ostergaard L."/>
            <person name="Wang B."/>
            <person name="Wells R."/>
        </authorList>
    </citation>
    <scope>NUCLEOTIDE SEQUENCE [LARGE SCALE GENOMIC DNA]</scope>
    <source>
        <strain evidence="9">R-o-18</strain>
        <tissue evidence="9">Leaf</tissue>
    </source>
</reference>
<evidence type="ECO:0000256" key="4">
    <source>
        <dbReference type="ARBA" id="ARBA00023125"/>
    </source>
</evidence>
<keyword evidence="10" id="KW-1185">Reference proteome</keyword>
<dbReference type="EMBL" id="JADBGQ010000002">
    <property type="protein sequence ID" value="KAG5412242.1"/>
    <property type="molecule type" value="Genomic_DNA"/>
</dbReference>
<keyword evidence="7" id="KW-0687">Ribonucleoprotein</keyword>
<name>A0ABQ7NMZ0_BRACM</name>
<keyword evidence="5" id="KW-0804">Transcription</keyword>
<dbReference type="SMART" id="SM01403">
    <property type="entry name" value="Ribosomal_S10"/>
    <property type="match status" value="1"/>
</dbReference>
<evidence type="ECO:0000313" key="10">
    <source>
        <dbReference type="Proteomes" id="UP000823674"/>
    </source>
</evidence>
<dbReference type="Gene3D" id="2.170.150.80">
    <property type="entry name" value="NAC domain"/>
    <property type="match status" value="1"/>
</dbReference>
<gene>
    <name evidence="9" type="primary">A02p057810.1_BraROA</name>
    <name evidence="9" type="ORF">IGI04_008561</name>
</gene>
<evidence type="ECO:0000256" key="6">
    <source>
        <dbReference type="ARBA" id="ARBA00023242"/>
    </source>
</evidence>
<evidence type="ECO:0000256" key="2">
    <source>
        <dbReference type="ARBA" id="ARBA00022980"/>
    </source>
</evidence>
<proteinExistence type="inferred from homology"/>
<comment type="caution">
    <text evidence="9">The sequence shown here is derived from an EMBL/GenBank/DDBJ whole genome shotgun (WGS) entry which is preliminary data.</text>
</comment>
<keyword evidence="2" id="KW-0689">Ribosomal protein</keyword>
<dbReference type="InterPro" id="IPR001848">
    <property type="entry name" value="Ribosomal_uS10"/>
</dbReference>
<feature type="domain" description="NAC" evidence="8">
    <location>
        <begin position="365"/>
        <end position="392"/>
    </location>
</feature>
<dbReference type="InterPro" id="IPR027486">
    <property type="entry name" value="Ribosomal_uS10_dom"/>
</dbReference>
<dbReference type="SUPFAM" id="SSF54999">
    <property type="entry name" value="Ribosomal protein S10"/>
    <property type="match status" value="1"/>
</dbReference>
<evidence type="ECO:0000256" key="3">
    <source>
        <dbReference type="ARBA" id="ARBA00023015"/>
    </source>
</evidence>
<dbReference type="Pfam" id="PF02365">
    <property type="entry name" value="NAM"/>
    <property type="match status" value="1"/>
</dbReference>
<organism evidence="9 10">
    <name type="scientific">Brassica rapa subsp. trilocularis</name>
    <dbReference type="NCBI Taxonomy" id="1813537"/>
    <lineage>
        <taxon>Eukaryota</taxon>
        <taxon>Viridiplantae</taxon>
        <taxon>Streptophyta</taxon>
        <taxon>Embryophyta</taxon>
        <taxon>Tracheophyta</taxon>
        <taxon>Spermatophyta</taxon>
        <taxon>Magnoliopsida</taxon>
        <taxon>eudicotyledons</taxon>
        <taxon>Gunneridae</taxon>
        <taxon>Pentapetalae</taxon>
        <taxon>rosids</taxon>
        <taxon>malvids</taxon>
        <taxon>Brassicales</taxon>
        <taxon>Brassicaceae</taxon>
        <taxon>Brassiceae</taxon>
        <taxon>Brassica</taxon>
    </lineage>
</organism>
<keyword evidence="6" id="KW-0539">Nucleus</keyword>
<dbReference type="PROSITE" id="PS51005">
    <property type="entry name" value="NAC"/>
    <property type="match status" value="2"/>
</dbReference>
<evidence type="ECO:0000259" key="8">
    <source>
        <dbReference type="PROSITE" id="PS51005"/>
    </source>
</evidence>